<feature type="signal peptide" evidence="1">
    <location>
        <begin position="1"/>
        <end position="23"/>
    </location>
</feature>
<accession>A0AA42ST48</accession>
<protein>
    <recommendedName>
        <fullName evidence="4">Lipoprotein</fullName>
    </recommendedName>
</protein>
<dbReference type="RefSeq" id="WP_237044291.1">
    <property type="nucleotide sequence ID" value="NZ_AP025273.1"/>
</dbReference>
<evidence type="ECO:0000313" key="3">
    <source>
        <dbReference type="Proteomes" id="UP001158730"/>
    </source>
</evidence>
<dbReference type="AlphaFoldDB" id="A0AA42ST48"/>
<organism evidence="2 3">
    <name type="scientific">Aquipseudomonas alcaligenes</name>
    <name type="common">Pseudomonas alcaligenes</name>
    <dbReference type="NCBI Taxonomy" id="43263"/>
    <lineage>
        <taxon>Bacteria</taxon>
        <taxon>Pseudomonadati</taxon>
        <taxon>Pseudomonadota</taxon>
        <taxon>Gammaproteobacteria</taxon>
        <taxon>Pseudomonadales</taxon>
        <taxon>Pseudomonadaceae</taxon>
        <taxon>Aquipseudomonas</taxon>
    </lineage>
</organism>
<keyword evidence="1" id="KW-0732">Signal</keyword>
<dbReference type="Proteomes" id="UP001158730">
    <property type="component" value="Unassembled WGS sequence"/>
</dbReference>
<dbReference type="EMBL" id="JAOBYN010000010">
    <property type="protein sequence ID" value="MDH1055663.1"/>
    <property type="molecule type" value="Genomic_DNA"/>
</dbReference>
<evidence type="ECO:0000313" key="2">
    <source>
        <dbReference type="EMBL" id="MDH1055663.1"/>
    </source>
</evidence>
<proteinExistence type="predicted"/>
<comment type="caution">
    <text evidence="2">The sequence shown here is derived from an EMBL/GenBank/DDBJ whole genome shotgun (WGS) entry which is preliminary data.</text>
</comment>
<gene>
    <name evidence="2" type="ORF">N5C05_12925</name>
</gene>
<sequence>MKTKSLTIILTLLLTACSGIPYNANESHAKIASDLKIKEQDIEIISKCNFYPFEYGVKVYAKMRSCLFIKESNNLIFVGYDSSTKKYNSAFKVSLQEVHCAAIADQDPGKGIVYLYTAKNAFTVALLHSNNDLNHEAVNDLEKELTNKSIPTFDLSISVTNPLYRYKSSARSVCPLTMRSTSLTPFAGQPKAALLSAR</sequence>
<evidence type="ECO:0008006" key="4">
    <source>
        <dbReference type="Google" id="ProtNLM"/>
    </source>
</evidence>
<feature type="chain" id="PRO_5041232579" description="Lipoprotein" evidence="1">
    <location>
        <begin position="24"/>
        <end position="198"/>
    </location>
</feature>
<dbReference type="PROSITE" id="PS51257">
    <property type="entry name" value="PROKAR_LIPOPROTEIN"/>
    <property type="match status" value="1"/>
</dbReference>
<name>A0AA42ST48_AQUAC</name>
<reference evidence="2" key="1">
    <citation type="submission" date="2022-09" db="EMBL/GenBank/DDBJ databases">
        <title>Intensive care unit water sources are persistently colonized with multi-drug resistant bacteria and are the site of extensive horizontal gene transfer of antibiotic resistance genes.</title>
        <authorList>
            <person name="Diorio-Toth L."/>
        </authorList>
    </citation>
    <scope>NUCLEOTIDE SEQUENCE</scope>
    <source>
        <strain evidence="2">GD03990</strain>
    </source>
</reference>
<evidence type="ECO:0000256" key="1">
    <source>
        <dbReference type="SAM" id="SignalP"/>
    </source>
</evidence>